<evidence type="ECO:0000313" key="2">
    <source>
        <dbReference type="Proteomes" id="UP000273675"/>
    </source>
</evidence>
<protein>
    <submittedName>
        <fullName evidence="1">Uncharacterized protein</fullName>
    </submittedName>
</protein>
<accession>A0A495DMW2</accession>
<dbReference type="AlphaFoldDB" id="A0A495DMW2"/>
<sequence length="109" mass="12111">MVHDVEIHTAESGVMAMSTRLDRWAEVENRHALQCGKSWALAIPVLVNSLIPDGVFCVVPKGGDLRDPDVKVGAISDLHRKAAEGFANMLRAYQADRRASIPFNRFHMQ</sequence>
<comment type="caution">
    <text evidence="1">The sequence shown here is derived from an EMBL/GenBank/DDBJ whole genome shotgun (WGS) entry which is preliminary data.</text>
</comment>
<dbReference type="Proteomes" id="UP000273675">
    <property type="component" value="Unassembled WGS sequence"/>
</dbReference>
<organism evidence="1 2">
    <name type="scientific">Maricaulis maris</name>
    <dbReference type="NCBI Taxonomy" id="74318"/>
    <lineage>
        <taxon>Bacteria</taxon>
        <taxon>Pseudomonadati</taxon>
        <taxon>Pseudomonadota</taxon>
        <taxon>Alphaproteobacteria</taxon>
        <taxon>Maricaulales</taxon>
        <taxon>Maricaulaceae</taxon>
        <taxon>Maricaulis</taxon>
    </lineage>
</organism>
<dbReference type="EMBL" id="RBIM01000001">
    <property type="protein sequence ID" value="RKR03601.1"/>
    <property type="molecule type" value="Genomic_DNA"/>
</dbReference>
<reference evidence="1 2" key="1">
    <citation type="submission" date="2018-10" db="EMBL/GenBank/DDBJ databases">
        <title>Genomic Encyclopedia of Type Strains, Phase IV (KMG-IV): sequencing the most valuable type-strain genomes for metagenomic binning, comparative biology and taxonomic classification.</title>
        <authorList>
            <person name="Goeker M."/>
        </authorList>
    </citation>
    <scope>NUCLEOTIDE SEQUENCE [LARGE SCALE GENOMIC DNA]</scope>
    <source>
        <strain evidence="1 2">DSM 4734</strain>
    </source>
</reference>
<proteinExistence type="predicted"/>
<evidence type="ECO:0000313" key="1">
    <source>
        <dbReference type="EMBL" id="RKR03601.1"/>
    </source>
</evidence>
<dbReference type="RefSeq" id="WP_147422580.1">
    <property type="nucleotide sequence ID" value="NZ_RBIM01000001.1"/>
</dbReference>
<name>A0A495DMW2_9PROT</name>
<gene>
    <name evidence="1" type="ORF">C7435_0037</name>
</gene>